<comment type="caution">
    <text evidence="2">The sequence shown here is derived from an EMBL/GenBank/DDBJ whole genome shotgun (WGS) entry which is preliminary data.</text>
</comment>
<dbReference type="PANTHER" id="PTHR43441">
    <property type="entry name" value="RIBOSOMAL-PROTEIN-SERINE ACETYLTRANSFERASE"/>
    <property type="match status" value="1"/>
</dbReference>
<dbReference type="InterPro" id="IPR000182">
    <property type="entry name" value="GNAT_dom"/>
</dbReference>
<dbReference type="Gene3D" id="3.40.630.30">
    <property type="match status" value="1"/>
</dbReference>
<accession>A0A147K840</accession>
<evidence type="ECO:0000259" key="1">
    <source>
        <dbReference type="PROSITE" id="PS51186"/>
    </source>
</evidence>
<keyword evidence="2" id="KW-0808">Transferase</keyword>
<feature type="domain" description="N-acetyltransferase" evidence="1">
    <location>
        <begin position="28"/>
        <end position="185"/>
    </location>
</feature>
<dbReference type="PANTHER" id="PTHR43441:SF3">
    <property type="entry name" value="ACETYLTRANSFERASE"/>
    <property type="match status" value="1"/>
</dbReference>
<dbReference type="PROSITE" id="PS51186">
    <property type="entry name" value="GNAT"/>
    <property type="match status" value="1"/>
</dbReference>
<dbReference type="InterPro" id="IPR016181">
    <property type="entry name" value="Acyl_CoA_acyltransferase"/>
</dbReference>
<protein>
    <submittedName>
        <fullName evidence="2">GCN5 family acetyltransferase</fullName>
    </submittedName>
</protein>
<dbReference type="InterPro" id="IPR051908">
    <property type="entry name" value="Ribosomal_N-acetyltransferase"/>
</dbReference>
<dbReference type="RefSeq" id="WP_059351153.1">
    <property type="nucleotide sequence ID" value="NZ_LDYG01000029.1"/>
</dbReference>
<evidence type="ECO:0000313" key="3">
    <source>
        <dbReference type="Proteomes" id="UP000074108"/>
    </source>
</evidence>
<keyword evidence="3" id="KW-1185">Reference proteome</keyword>
<dbReference type="GO" id="GO:1990189">
    <property type="term" value="F:protein N-terminal-serine acetyltransferase activity"/>
    <property type="evidence" value="ECO:0007669"/>
    <property type="project" value="TreeGrafter"/>
</dbReference>
<dbReference type="STRING" id="1150625.Q75_09020"/>
<dbReference type="OrthoDB" id="9799321at2"/>
<dbReference type="PATRIC" id="fig|1150625.3.peg.1908"/>
<proteinExistence type="predicted"/>
<dbReference type="Pfam" id="PF13302">
    <property type="entry name" value="Acetyltransf_3"/>
    <property type="match status" value="1"/>
</dbReference>
<sequence length="189" mass="22071">MNAILLDFPEKIVGERIYIRPCMPGDGKDVHKAIERSMKELKAWMPWAHKPQTLEEVEENIRLSYGEFIRREDMRLHIYKKEDHAFIGSTGFHRMNWSVPKVEIGYWIDTYYSGNGYMTEAVQLLTQFALKKMGVNRIEIRCDTKNSASKAIPERLGYKLEAVLRNDDKTMGGELRDTYVYSFLPSDIK</sequence>
<name>A0A147K840_9BACI</name>
<dbReference type="AlphaFoldDB" id="A0A147K840"/>
<dbReference type="SUPFAM" id="SSF55729">
    <property type="entry name" value="Acyl-CoA N-acyltransferases (Nat)"/>
    <property type="match status" value="1"/>
</dbReference>
<evidence type="ECO:0000313" key="2">
    <source>
        <dbReference type="EMBL" id="KUP06270.1"/>
    </source>
</evidence>
<gene>
    <name evidence="2" type="ORF">Q75_09020</name>
</gene>
<reference evidence="2 3" key="1">
    <citation type="journal article" date="2016" name="Front. Microbiol.">
        <title>Microevolution Analysis of Bacillus coahuilensis Unveils Differences in Phosphorus Acquisition Strategies and Their Regulation.</title>
        <authorList>
            <person name="Gomez-Lunar Z."/>
            <person name="Hernandez-Gonzalez I."/>
            <person name="Rodriguez-Torres M.D."/>
            <person name="Souza V."/>
            <person name="Olmedo-Alvarez G."/>
        </authorList>
    </citation>
    <scope>NUCLEOTIDE SEQUENCE [LARGE SCALE GENOMIC DNA]</scope>
    <source>
        <strain evidence="3">p1.1.43</strain>
    </source>
</reference>
<dbReference type="GO" id="GO:0008999">
    <property type="term" value="F:protein-N-terminal-alanine acetyltransferase activity"/>
    <property type="evidence" value="ECO:0007669"/>
    <property type="project" value="TreeGrafter"/>
</dbReference>
<dbReference type="EMBL" id="LDYG01000029">
    <property type="protein sequence ID" value="KUP06270.1"/>
    <property type="molecule type" value="Genomic_DNA"/>
</dbReference>
<dbReference type="GO" id="GO:0005737">
    <property type="term" value="C:cytoplasm"/>
    <property type="evidence" value="ECO:0007669"/>
    <property type="project" value="TreeGrafter"/>
</dbReference>
<organism evidence="2 3">
    <name type="scientific">Bacillus coahuilensis p1.1.43</name>
    <dbReference type="NCBI Taxonomy" id="1150625"/>
    <lineage>
        <taxon>Bacteria</taxon>
        <taxon>Bacillati</taxon>
        <taxon>Bacillota</taxon>
        <taxon>Bacilli</taxon>
        <taxon>Bacillales</taxon>
        <taxon>Bacillaceae</taxon>
        <taxon>Bacillus</taxon>
    </lineage>
</organism>
<dbReference type="Proteomes" id="UP000074108">
    <property type="component" value="Unassembled WGS sequence"/>
</dbReference>